<dbReference type="RefSeq" id="WP_053529199.1">
    <property type="nucleotide sequence ID" value="NZ_CP011288.1"/>
</dbReference>
<gene>
    <name evidence="1" type="ORF">CNQ75_15910</name>
    <name evidence="2" type="ORF">NCTC10060_04367</name>
</gene>
<protein>
    <submittedName>
        <fullName evidence="1">Uncharacterized protein</fullName>
    </submittedName>
</protein>
<evidence type="ECO:0000313" key="4">
    <source>
        <dbReference type="Proteomes" id="UP000254633"/>
    </source>
</evidence>
<evidence type="ECO:0000313" key="3">
    <source>
        <dbReference type="Proteomes" id="UP000230639"/>
    </source>
</evidence>
<sequence length="162" mass="18325">MNPETFHLLNAFYEQTLGKPLESCSLVGFNGQDTVKILWSLNEIFIPHLHRLKTLRYKAQYEPEADEAIKNLVLNGDDWSSLPLTVLRILFERHQQGLLLCIGNATGENQVIAYAPADLNDNTRATFVIAFLLHAMVLPFPVADESQLDIDSMLEYQSDALH</sequence>
<dbReference type="Proteomes" id="UP000254633">
    <property type="component" value="Unassembled WGS sequence"/>
</dbReference>
<dbReference type="Proteomes" id="UP000230639">
    <property type="component" value="Chromosome"/>
</dbReference>
<dbReference type="AlphaFoldDB" id="A0A2I5HJX6"/>
<name>A0A2I5HJX6_SALDZ</name>
<proteinExistence type="predicted"/>
<dbReference type="EMBL" id="CP023345">
    <property type="protein sequence ID" value="ATW55873.1"/>
    <property type="molecule type" value="Genomic_DNA"/>
</dbReference>
<accession>A0A2I5HJX6</accession>
<reference evidence="2 4" key="2">
    <citation type="submission" date="2018-06" db="EMBL/GenBank/DDBJ databases">
        <authorList>
            <consortium name="Pathogen Informatics"/>
            <person name="Doyle S."/>
        </authorList>
    </citation>
    <scope>NUCLEOTIDE SEQUENCE [LARGE SCALE GENOMIC DNA]</scope>
    <source>
        <strain evidence="2 4">NCTC10060</strain>
    </source>
</reference>
<evidence type="ECO:0000313" key="2">
    <source>
        <dbReference type="EMBL" id="SUG57163.1"/>
    </source>
</evidence>
<evidence type="ECO:0000313" key="1">
    <source>
        <dbReference type="EMBL" id="ATW55873.1"/>
    </source>
</evidence>
<dbReference type="EMBL" id="UGXH01000003">
    <property type="protein sequence ID" value="SUG57163.1"/>
    <property type="molecule type" value="Genomic_DNA"/>
</dbReference>
<organism evidence="1 3">
    <name type="scientific">Salmonella diarizonae</name>
    <dbReference type="NCBI Taxonomy" id="59204"/>
    <lineage>
        <taxon>Bacteria</taxon>
        <taxon>Pseudomonadati</taxon>
        <taxon>Pseudomonadota</taxon>
        <taxon>Gammaproteobacteria</taxon>
        <taxon>Enterobacterales</taxon>
        <taxon>Enterobacteriaceae</taxon>
        <taxon>Salmonella</taxon>
    </lineage>
</organism>
<reference evidence="1 3" key="1">
    <citation type="submission" date="2017-09" db="EMBL/GenBank/DDBJ databases">
        <title>Complete genome of Salmonella enterica subsp. diarizonae isolated from stool of a patient with bacterial enteropathy.</title>
        <authorList>
            <person name="Zhou J."/>
            <person name="Chen Q."/>
            <person name="Guo L."/>
            <person name="Fan J."/>
        </authorList>
    </citation>
    <scope>NUCLEOTIDE SEQUENCE [LARGE SCALE GENOMIC DNA]</scope>
    <source>
        <strain evidence="1 3">HZS154</strain>
    </source>
</reference>